<accession>A0A1A6A828</accession>
<name>A0A1A6A828_9TREE</name>
<dbReference type="KEGG" id="kdj:28967631"/>
<reference evidence="1" key="1">
    <citation type="submission" date="2013-07" db="EMBL/GenBank/DDBJ databases">
        <title>The Genome Sequence of Cryptococcus dejecticola CBS10117.</title>
        <authorList>
            <consortium name="The Broad Institute Genome Sequencing Platform"/>
            <person name="Cuomo C."/>
            <person name="Litvintseva A."/>
            <person name="Chen Y."/>
            <person name="Heitman J."/>
            <person name="Sun S."/>
            <person name="Springer D."/>
            <person name="Dromer F."/>
            <person name="Young S.K."/>
            <person name="Zeng Q."/>
            <person name="Gargeya S."/>
            <person name="Fitzgerald M."/>
            <person name="Abouelleil A."/>
            <person name="Alvarado L."/>
            <person name="Berlin A.M."/>
            <person name="Chapman S.B."/>
            <person name="Dewar J."/>
            <person name="Goldberg J."/>
            <person name="Griggs A."/>
            <person name="Gujja S."/>
            <person name="Hansen M."/>
            <person name="Howarth C."/>
            <person name="Imamovic A."/>
            <person name="Larimer J."/>
            <person name="McCowan C."/>
            <person name="Murphy C."/>
            <person name="Pearson M."/>
            <person name="Priest M."/>
            <person name="Roberts A."/>
            <person name="Saif S."/>
            <person name="Shea T."/>
            <person name="Sykes S."/>
            <person name="Wortman J."/>
            <person name="Nusbaum C."/>
            <person name="Birren B."/>
        </authorList>
    </citation>
    <scope>NUCLEOTIDE SEQUENCE [LARGE SCALE GENOMIC DNA]</scope>
    <source>
        <strain evidence="1">CBS 10117</strain>
    </source>
</reference>
<sequence>MGTGVSKPVVERAAEFVKSGKTLPYAMSGEDIYFHPINLVDSLEQEGESLTYCPDDLNERRELPELPIEIWQRVFVHLRRKVGPIKEKTRKRGDYHQRDLVNAMRVCRKFYYLAAPVLYARVVTDKPHLFLYGAAEESLASIQRYKRWTKLDLLQFVHRLDLIYTSFPTCKIDLRFPISERDKKKFEAKIFRYEKDSEEIRRMIQDLDNSQSAVRYIHYFRGLRRTYMKSNTPVIMANLQILTTSHPSFKYEYEHEAPFLDRPFYGISNPNNNVNWPRYTLLPSKLDRYTHKIDGRENSFSAMSTINKRLQFSYELARLATPKHVCMDDSAGPYAYTRYEGRYDKIKLPQPETITLHIYPRSVEKFILPTRPDAKVFFRWRVQPYIYQGSTSRWVLDTHEWIVYSDRRQKADFFLWLRHNLGEFKKYQELDEKTKALTTVAKSFKPEHKTRIEVYGVLGNIELIDHGMETLAEEGWFSFDVWWTYELKVSQLCAFLDIIPGIGDIILVDEEAGPCPACRVSTDGIRYD</sequence>
<dbReference type="OrthoDB" id="2561006at2759"/>
<evidence type="ECO:0000313" key="3">
    <source>
        <dbReference type="Proteomes" id="UP000078595"/>
    </source>
</evidence>
<reference evidence="2" key="2">
    <citation type="submission" date="2013-07" db="EMBL/GenBank/DDBJ databases">
        <authorList>
            <consortium name="The Broad Institute Genome Sequencing Platform"/>
            <person name="Cuomo C."/>
            <person name="Litvintseva A."/>
            <person name="Chen Y."/>
            <person name="Heitman J."/>
            <person name="Sun S."/>
            <person name="Springer D."/>
            <person name="Dromer F."/>
            <person name="Young S.K."/>
            <person name="Zeng Q."/>
            <person name="Gargeya S."/>
            <person name="Fitzgerald M."/>
            <person name="Abouelleil A."/>
            <person name="Alvarado L."/>
            <person name="Berlin A.M."/>
            <person name="Chapman S.B."/>
            <person name="Dewar J."/>
            <person name="Goldberg J."/>
            <person name="Griggs A."/>
            <person name="Gujja S."/>
            <person name="Hansen M."/>
            <person name="Howarth C."/>
            <person name="Imamovic A."/>
            <person name="Larimer J."/>
            <person name="McCowan C."/>
            <person name="Murphy C."/>
            <person name="Pearson M."/>
            <person name="Priest M."/>
            <person name="Roberts A."/>
            <person name="Saif S."/>
            <person name="Shea T."/>
            <person name="Sykes S."/>
            <person name="Wortman J."/>
            <person name="Nusbaum C."/>
            <person name="Birren B."/>
        </authorList>
    </citation>
    <scope>NUCLEOTIDE SEQUENCE</scope>
    <source>
        <strain evidence="2">CBS 10117</strain>
    </source>
</reference>
<evidence type="ECO:0000313" key="1">
    <source>
        <dbReference type="EMBL" id="OBR86212.1"/>
    </source>
</evidence>
<dbReference type="RefSeq" id="XP_018264054.1">
    <property type="nucleotide sequence ID" value="XM_018407246.1"/>
</dbReference>
<dbReference type="AlphaFoldDB" id="A0A1A6A828"/>
<dbReference type="GeneID" id="28967631"/>
<evidence type="ECO:0000313" key="2">
    <source>
        <dbReference type="EMBL" id="WWC61333.1"/>
    </source>
</evidence>
<organism evidence="1">
    <name type="scientific">Kwoniella dejecticola CBS 10117</name>
    <dbReference type="NCBI Taxonomy" id="1296121"/>
    <lineage>
        <taxon>Eukaryota</taxon>
        <taxon>Fungi</taxon>
        <taxon>Dikarya</taxon>
        <taxon>Basidiomycota</taxon>
        <taxon>Agaricomycotina</taxon>
        <taxon>Tremellomycetes</taxon>
        <taxon>Tremellales</taxon>
        <taxon>Cryptococcaceae</taxon>
        <taxon>Kwoniella</taxon>
    </lineage>
</organism>
<keyword evidence="3" id="KW-1185">Reference proteome</keyword>
<dbReference type="Proteomes" id="UP000078595">
    <property type="component" value="Chromosome 4"/>
</dbReference>
<dbReference type="EMBL" id="CP144533">
    <property type="protein sequence ID" value="WWC61333.1"/>
    <property type="molecule type" value="Genomic_DNA"/>
</dbReference>
<gene>
    <name evidence="1" type="ORF">I303_03932</name>
    <name evidence="2" type="ORF">I303_103914</name>
</gene>
<reference evidence="2" key="3">
    <citation type="submission" date="2024-02" db="EMBL/GenBank/DDBJ databases">
        <title>Comparative genomics of Cryptococcus and Kwoniella reveals pathogenesis evolution and contrasting modes of karyotype evolution via chromosome fusion or intercentromeric recombination.</title>
        <authorList>
            <person name="Coelho M.A."/>
            <person name="David-Palma M."/>
            <person name="Shea T."/>
            <person name="Bowers K."/>
            <person name="McGinley-Smith S."/>
            <person name="Mohammad A.W."/>
            <person name="Gnirke A."/>
            <person name="Yurkov A.M."/>
            <person name="Nowrousian M."/>
            <person name="Sun S."/>
            <person name="Cuomo C.A."/>
            <person name="Heitman J."/>
        </authorList>
    </citation>
    <scope>NUCLEOTIDE SEQUENCE</scope>
    <source>
        <strain evidence="2">CBS 10117</strain>
    </source>
</reference>
<dbReference type="EMBL" id="KI894030">
    <property type="protein sequence ID" value="OBR86212.1"/>
    <property type="molecule type" value="Genomic_DNA"/>
</dbReference>
<dbReference type="CDD" id="cd09917">
    <property type="entry name" value="F-box_SF"/>
    <property type="match status" value="1"/>
</dbReference>
<protein>
    <submittedName>
        <fullName evidence="1">Uncharacterized protein</fullName>
    </submittedName>
</protein>
<dbReference type="VEuPathDB" id="FungiDB:I303_03932"/>
<proteinExistence type="predicted"/>